<evidence type="ECO:0008006" key="3">
    <source>
        <dbReference type="Google" id="ProtNLM"/>
    </source>
</evidence>
<proteinExistence type="predicted"/>
<accession>A0AAV4FAL2</accession>
<dbReference type="Proteomes" id="UP000762676">
    <property type="component" value="Unassembled WGS sequence"/>
</dbReference>
<reference evidence="1 2" key="1">
    <citation type="journal article" date="2021" name="Elife">
        <title>Chloroplast acquisition without the gene transfer in kleptoplastic sea slugs, Plakobranchus ocellatus.</title>
        <authorList>
            <person name="Maeda T."/>
            <person name="Takahashi S."/>
            <person name="Yoshida T."/>
            <person name="Shimamura S."/>
            <person name="Takaki Y."/>
            <person name="Nagai Y."/>
            <person name="Toyoda A."/>
            <person name="Suzuki Y."/>
            <person name="Arimoto A."/>
            <person name="Ishii H."/>
            <person name="Satoh N."/>
            <person name="Nishiyama T."/>
            <person name="Hasebe M."/>
            <person name="Maruyama T."/>
            <person name="Minagawa J."/>
            <person name="Obokata J."/>
            <person name="Shigenobu S."/>
        </authorList>
    </citation>
    <scope>NUCLEOTIDE SEQUENCE [LARGE SCALE GENOMIC DNA]</scope>
</reference>
<evidence type="ECO:0000313" key="1">
    <source>
        <dbReference type="EMBL" id="GFR70014.1"/>
    </source>
</evidence>
<organism evidence="1 2">
    <name type="scientific">Elysia marginata</name>
    <dbReference type="NCBI Taxonomy" id="1093978"/>
    <lineage>
        <taxon>Eukaryota</taxon>
        <taxon>Metazoa</taxon>
        <taxon>Spiralia</taxon>
        <taxon>Lophotrochozoa</taxon>
        <taxon>Mollusca</taxon>
        <taxon>Gastropoda</taxon>
        <taxon>Heterobranchia</taxon>
        <taxon>Euthyneura</taxon>
        <taxon>Panpulmonata</taxon>
        <taxon>Sacoglossa</taxon>
        <taxon>Placobranchoidea</taxon>
        <taxon>Plakobranchidae</taxon>
        <taxon>Elysia</taxon>
    </lineage>
</organism>
<evidence type="ECO:0000313" key="2">
    <source>
        <dbReference type="Proteomes" id="UP000762676"/>
    </source>
</evidence>
<dbReference type="AlphaFoldDB" id="A0AAV4FAL2"/>
<keyword evidence="2" id="KW-1185">Reference proteome</keyword>
<comment type="caution">
    <text evidence="1">The sequence shown here is derived from an EMBL/GenBank/DDBJ whole genome shotgun (WGS) entry which is preliminary data.</text>
</comment>
<gene>
    <name evidence="1" type="ORF">ElyMa_000317400</name>
</gene>
<protein>
    <recommendedName>
        <fullName evidence="3">Reverse transcriptase domain-containing protein</fullName>
    </recommendedName>
</protein>
<dbReference type="EMBL" id="BMAT01000636">
    <property type="protein sequence ID" value="GFR70014.1"/>
    <property type="molecule type" value="Genomic_DNA"/>
</dbReference>
<sequence>MWERRLSVYAVFSGRKTAGGCGKWVLGIPECSVIGPMLFIILRYDLPSVRSREVRLFANDTKLFNSSDQRGAASILQKGFNRCKQWSDDWLLRFHPEKSTGCVA</sequence>
<name>A0AAV4FAL2_9GAST</name>